<name>A0A918DBZ5_9RHOB</name>
<keyword evidence="1" id="KW-0732">Signal</keyword>
<gene>
    <name evidence="2" type="ORF">GCM10010991_10060</name>
</gene>
<dbReference type="SUPFAM" id="SSF53850">
    <property type="entry name" value="Periplasmic binding protein-like II"/>
    <property type="match status" value="1"/>
</dbReference>
<sequence length="389" mass="42245">MGPSLGPRVQLVNCPVSGARFRRPFQAVVRGRALCNSSAMGWKASLAALMFAATAASAEVAHFPAPDGGEDRHLRLYSSLDVHLALPLIEGFQRLHPDIAVSYDEILTAPLAERVIDETDAGGPTADLIFSSAMDLVVKLANDGYARPAPVPEAANWPRWANWRDMAFALTYEPGVLIYHKPSFPDGPPDTRAQLMDWLETAPKGKIGTYDVTQSGVGYLFFLRDLEHFADLWSLVGAMGEAGLRVFPTSQDIIARVNSGDLLIGYNILGSYAADQAAQMPNLGLTLPRDFVVVVSRVSMVPRAAANPELGELFLSFLMSREGQTLLAEKLRLPAVSLEVSGSASAGAMNRVFGDRLRPVPVSPGLLVYLDQAKRARVLARWREVLDLH</sequence>
<evidence type="ECO:0000256" key="1">
    <source>
        <dbReference type="ARBA" id="ARBA00022729"/>
    </source>
</evidence>
<evidence type="ECO:0000313" key="3">
    <source>
        <dbReference type="Proteomes" id="UP000598196"/>
    </source>
</evidence>
<dbReference type="InterPro" id="IPR006059">
    <property type="entry name" value="SBP"/>
</dbReference>
<dbReference type="GO" id="GO:0030288">
    <property type="term" value="C:outer membrane-bounded periplasmic space"/>
    <property type="evidence" value="ECO:0007669"/>
    <property type="project" value="TreeGrafter"/>
</dbReference>
<dbReference type="AlphaFoldDB" id="A0A918DBZ5"/>
<dbReference type="EMBL" id="BMLP01000001">
    <property type="protein sequence ID" value="GGO27830.1"/>
    <property type="molecule type" value="Genomic_DNA"/>
</dbReference>
<comment type="caution">
    <text evidence="2">The sequence shown here is derived from an EMBL/GenBank/DDBJ whole genome shotgun (WGS) entry which is preliminary data.</text>
</comment>
<accession>A0A918DBZ5</accession>
<dbReference type="Gene3D" id="3.40.190.10">
    <property type="entry name" value="Periplasmic binding protein-like II"/>
    <property type="match status" value="2"/>
</dbReference>
<dbReference type="PANTHER" id="PTHR30006">
    <property type="entry name" value="THIAMINE-BINDING PERIPLASMIC PROTEIN-RELATED"/>
    <property type="match status" value="1"/>
</dbReference>
<dbReference type="Pfam" id="PF13416">
    <property type="entry name" value="SBP_bac_8"/>
    <property type="match status" value="1"/>
</dbReference>
<dbReference type="PANTHER" id="PTHR30006:SF25">
    <property type="entry name" value="PHOSPHOGLYCERATE TRANSPORT REGULATORY PROTEIN PGTC"/>
    <property type="match status" value="1"/>
</dbReference>
<keyword evidence="3" id="KW-1185">Reference proteome</keyword>
<dbReference type="Proteomes" id="UP000598196">
    <property type="component" value="Unassembled WGS sequence"/>
</dbReference>
<organism evidence="2 3">
    <name type="scientific">Gemmobacter aquaticus</name>
    <dbReference type="NCBI Taxonomy" id="490185"/>
    <lineage>
        <taxon>Bacteria</taxon>
        <taxon>Pseudomonadati</taxon>
        <taxon>Pseudomonadota</taxon>
        <taxon>Alphaproteobacteria</taxon>
        <taxon>Rhodobacterales</taxon>
        <taxon>Paracoccaceae</taxon>
        <taxon>Gemmobacter</taxon>
    </lineage>
</organism>
<protein>
    <submittedName>
        <fullName evidence="2">Iron ABC transporter</fullName>
    </submittedName>
</protein>
<proteinExistence type="predicted"/>
<reference evidence="2 3" key="1">
    <citation type="journal article" date="2014" name="Int. J. Syst. Evol. Microbiol.">
        <title>Complete genome sequence of Corynebacterium casei LMG S-19264T (=DSM 44701T), isolated from a smear-ripened cheese.</title>
        <authorList>
            <consortium name="US DOE Joint Genome Institute (JGI-PGF)"/>
            <person name="Walter F."/>
            <person name="Albersmeier A."/>
            <person name="Kalinowski J."/>
            <person name="Ruckert C."/>
        </authorList>
    </citation>
    <scope>NUCLEOTIDE SEQUENCE [LARGE SCALE GENOMIC DNA]</scope>
    <source>
        <strain evidence="2 3">CGMCC 1.7029</strain>
    </source>
</reference>
<evidence type="ECO:0000313" key="2">
    <source>
        <dbReference type="EMBL" id="GGO27830.1"/>
    </source>
</evidence>